<name>A0AAW2FIS1_9HYME</name>
<organism evidence="2 3">
    <name type="scientific">Cardiocondyla obscurior</name>
    <dbReference type="NCBI Taxonomy" id="286306"/>
    <lineage>
        <taxon>Eukaryota</taxon>
        <taxon>Metazoa</taxon>
        <taxon>Ecdysozoa</taxon>
        <taxon>Arthropoda</taxon>
        <taxon>Hexapoda</taxon>
        <taxon>Insecta</taxon>
        <taxon>Pterygota</taxon>
        <taxon>Neoptera</taxon>
        <taxon>Endopterygota</taxon>
        <taxon>Hymenoptera</taxon>
        <taxon>Apocrita</taxon>
        <taxon>Aculeata</taxon>
        <taxon>Formicoidea</taxon>
        <taxon>Formicidae</taxon>
        <taxon>Myrmicinae</taxon>
        <taxon>Cardiocondyla</taxon>
    </lineage>
</organism>
<feature type="compositionally biased region" description="Basic and acidic residues" evidence="1">
    <location>
        <begin position="108"/>
        <end position="125"/>
    </location>
</feature>
<dbReference type="Proteomes" id="UP001430953">
    <property type="component" value="Unassembled WGS sequence"/>
</dbReference>
<sequence length="145" mass="16720">MVGTRVQEIALDYRDRHGGASDSIEIQKRTDEGRSARQLTDILRGEAGPERVFCIGEVTSRIVGKCFRRRYKLKYEPQPVRRAFSRIRLSNRACDLLRELDKRECLSGTRKDGSTRPNWEEKQARDGLQASAEQLLITSRTLKLR</sequence>
<evidence type="ECO:0000256" key="1">
    <source>
        <dbReference type="SAM" id="MobiDB-lite"/>
    </source>
</evidence>
<comment type="caution">
    <text evidence="2">The sequence shown here is derived from an EMBL/GenBank/DDBJ whole genome shotgun (WGS) entry which is preliminary data.</text>
</comment>
<accession>A0AAW2FIS1</accession>
<protein>
    <submittedName>
        <fullName evidence="2">Uncharacterized protein</fullName>
    </submittedName>
</protein>
<gene>
    <name evidence="2" type="ORF">PUN28_011407</name>
</gene>
<feature type="region of interest" description="Disordered" evidence="1">
    <location>
        <begin position="108"/>
        <end position="127"/>
    </location>
</feature>
<evidence type="ECO:0000313" key="3">
    <source>
        <dbReference type="Proteomes" id="UP001430953"/>
    </source>
</evidence>
<proteinExistence type="predicted"/>
<dbReference type="EMBL" id="JADYXP020000011">
    <property type="protein sequence ID" value="KAL0114067.1"/>
    <property type="molecule type" value="Genomic_DNA"/>
</dbReference>
<dbReference type="AlphaFoldDB" id="A0AAW2FIS1"/>
<keyword evidence="3" id="KW-1185">Reference proteome</keyword>
<reference evidence="2 3" key="1">
    <citation type="submission" date="2023-03" db="EMBL/GenBank/DDBJ databases">
        <title>High recombination rates correlate with genetic variation in Cardiocondyla obscurior ants.</title>
        <authorList>
            <person name="Errbii M."/>
        </authorList>
    </citation>
    <scope>NUCLEOTIDE SEQUENCE [LARGE SCALE GENOMIC DNA]</scope>
    <source>
        <strain evidence="2">Alpha-2009</strain>
        <tissue evidence="2">Whole body</tissue>
    </source>
</reference>
<evidence type="ECO:0000313" key="2">
    <source>
        <dbReference type="EMBL" id="KAL0114067.1"/>
    </source>
</evidence>